<organism evidence="2 3">
    <name type="scientific">Roseospira goensis</name>
    <dbReference type="NCBI Taxonomy" id="391922"/>
    <lineage>
        <taxon>Bacteria</taxon>
        <taxon>Pseudomonadati</taxon>
        <taxon>Pseudomonadota</taxon>
        <taxon>Alphaproteobacteria</taxon>
        <taxon>Rhodospirillales</taxon>
        <taxon>Rhodospirillaceae</taxon>
        <taxon>Roseospira</taxon>
    </lineage>
</organism>
<reference evidence="2 3" key="1">
    <citation type="submission" date="2020-08" db="EMBL/GenBank/DDBJ databases">
        <title>Genome sequencing of Purple Non-Sulfur Bacteria from various extreme environments.</title>
        <authorList>
            <person name="Mayer M."/>
        </authorList>
    </citation>
    <scope>NUCLEOTIDE SEQUENCE [LARGE SCALE GENOMIC DNA]</scope>
    <source>
        <strain evidence="2 3">JA135</strain>
    </source>
</reference>
<keyword evidence="3" id="KW-1185">Reference proteome</keyword>
<dbReference type="AlphaFoldDB" id="A0A7W6RZN1"/>
<dbReference type="InterPro" id="IPR009387">
    <property type="entry name" value="HigB-2"/>
</dbReference>
<evidence type="ECO:0000256" key="1">
    <source>
        <dbReference type="SAM" id="MobiDB-lite"/>
    </source>
</evidence>
<evidence type="ECO:0008006" key="4">
    <source>
        <dbReference type="Google" id="ProtNLM"/>
    </source>
</evidence>
<comment type="caution">
    <text evidence="2">The sequence shown here is derived from an EMBL/GenBank/DDBJ whole genome shotgun (WGS) entry which is preliminary data.</text>
</comment>
<dbReference type="RefSeq" id="WP_184433288.1">
    <property type="nucleotide sequence ID" value="NZ_JACIGI010000009.1"/>
</dbReference>
<evidence type="ECO:0000313" key="3">
    <source>
        <dbReference type="Proteomes" id="UP000555728"/>
    </source>
</evidence>
<sequence>MRILAVPAFARCLKSLDFSAADVRAAIEDMNNGLVHANLGSGLFKQRVARPGTGKRGGHRIVLAFRAHDRAILLYGFPKAKRATLSKDETAALKKLAAKLLAYDASQIARALQSGALVKLVEHDEFADNDPDQTEGPIKPDPGDGP</sequence>
<dbReference type="EMBL" id="JACIGI010000009">
    <property type="protein sequence ID" value="MBB4285670.1"/>
    <property type="molecule type" value="Genomic_DNA"/>
</dbReference>
<dbReference type="Pfam" id="PF06296">
    <property type="entry name" value="RelE"/>
    <property type="match status" value="1"/>
</dbReference>
<name>A0A7W6RZN1_9PROT</name>
<dbReference type="Proteomes" id="UP000555728">
    <property type="component" value="Unassembled WGS sequence"/>
</dbReference>
<evidence type="ECO:0000313" key="2">
    <source>
        <dbReference type="EMBL" id="MBB4285670.1"/>
    </source>
</evidence>
<accession>A0A7W6RZN1</accession>
<feature type="region of interest" description="Disordered" evidence="1">
    <location>
        <begin position="123"/>
        <end position="146"/>
    </location>
</feature>
<protein>
    <recommendedName>
        <fullName evidence="4">Type II toxin-antitoxin system RelE/ParE family toxin</fullName>
    </recommendedName>
</protein>
<gene>
    <name evidence="2" type="ORF">GGD88_001390</name>
</gene>
<proteinExistence type="predicted"/>